<dbReference type="GO" id="GO:0005886">
    <property type="term" value="C:plasma membrane"/>
    <property type="evidence" value="ECO:0007669"/>
    <property type="project" value="UniProtKB-SubCell"/>
</dbReference>
<dbReference type="PANTHER" id="PTHR33567">
    <property type="entry name" value="CHROMATE ION TRANSPORTER (EUROFUNG)"/>
    <property type="match status" value="1"/>
</dbReference>
<feature type="transmembrane region" description="Helical" evidence="7">
    <location>
        <begin position="149"/>
        <end position="179"/>
    </location>
</feature>
<dbReference type="EMBL" id="FPHT01000225">
    <property type="protein sequence ID" value="SFV82124.1"/>
    <property type="molecule type" value="Genomic_DNA"/>
</dbReference>
<dbReference type="NCBIfam" id="TIGR00937">
    <property type="entry name" value="2A51"/>
    <property type="match status" value="1"/>
</dbReference>
<dbReference type="InterPro" id="IPR014047">
    <property type="entry name" value="Chr_Tranpt_l_chain"/>
</dbReference>
<feature type="transmembrane region" description="Helical" evidence="7">
    <location>
        <begin position="362"/>
        <end position="384"/>
    </location>
</feature>
<organism evidence="10">
    <name type="scientific">hydrothermal vent metagenome</name>
    <dbReference type="NCBI Taxonomy" id="652676"/>
    <lineage>
        <taxon>unclassified sequences</taxon>
        <taxon>metagenomes</taxon>
        <taxon>ecological metagenomes</taxon>
    </lineage>
</organism>
<dbReference type="GO" id="GO:0015109">
    <property type="term" value="F:chromate transmembrane transporter activity"/>
    <property type="evidence" value="ECO:0007669"/>
    <property type="project" value="InterPro"/>
</dbReference>
<evidence type="ECO:0000256" key="2">
    <source>
        <dbReference type="ARBA" id="ARBA00005262"/>
    </source>
</evidence>
<keyword evidence="3" id="KW-1003">Cell membrane</keyword>
<keyword evidence="5 7" id="KW-1133">Transmembrane helix</keyword>
<feature type="transmembrane region" description="Helical" evidence="7">
    <location>
        <begin position="118"/>
        <end position="137"/>
    </location>
</feature>
<comment type="similarity">
    <text evidence="2">Belongs to the chromate ion transporter (CHR) (TC 2.A.51) family.</text>
</comment>
<feature type="transmembrane region" description="Helical" evidence="7">
    <location>
        <begin position="15"/>
        <end position="35"/>
    </location>
</feature>
<evidence type="ECO:0000313" key="8">
    <source>
        <dbReference type="EMBL" id="SFV79391.1"/>
    </source>
</evidence>
<evidence type="ECO:0000256" key="7">
    <source>
        <dbReference type="SAM" id="Phobius"/>
    </source>
</evidence>
<dbReference type="EMBL" id="FPHW01000249">
    <property type="protein sequence ID" value="SFV85848.1"/>
    <property type="molecule type" value="Genomic_DNA"/>
</dbReference>
<feature type="transmembrane region" description="Helical" evidence="7">
    <location>
        <begin position="396"/>
        <end position="412"/>
    </location>
</feature>
<evidence type="ECO:0000313" key="10">
    <source>
        <dbReference type="EMBL" id="SFV85848.1"/>
    </source>
</evidence>
<feature type="transmembrane region" description="Helical" evidence="7">
    <location>
        <begin position="252"/>
        <end position="271"/>
    </location>
</feature>
<sequence length="436" mass="46769">MQAQPVKAPTFLEFFIYWLKLGFISFGGPAGQISMMHQELVEKRRWISEHRFLHALNYTMVLPGPEAQQLATYIGWLMFGVSGGIVAGVLFVLPSLFILSALTWIYLTYGDVSAVEGILYGIKPAVTAIVLFAAYRIGSKALSNNILRVLAVLAFFAIFALKIPFPYIVLTAALIGFLGAQFSPDTFKMGTHHGDGKDSYGPALIDDDTPIPDHAKFKWSRLIAFAVVGVGIGLAVMSLLSDDTLRNMGEFFTKAALVTFGGAYAVLPYIYQGGVDQYQWLTSVQMMDGLALGETTPGPLIMVVAFVGFVGAWTKEIFGSEMLLLAGFAGASVATLFTFLPSFLFIFLGGPGVEATRGDLKFSAPLSAVTAAVVGVIINLAVFFAKNVLWPNGGDLDYVATLIGVAAFVALFRFKIGIMSVIAACASIGLALTLLT</sequence>
<name>A0A1W1DVX3_9ZZZZ</name>
<feature type="transmembrane region" description="Helical" evidence="7">
    <location>
        <begin position="222"/>
        <end position="240"/>
    </location>
</feature>
<dbReference type="PANTHER" id="PTHR33567:SF3">
    <property type="entry name" value="CHROMATE ION TRANSPORTER (EUROFUNG)"/>
    <property type="match status" value="1"/>
</dbReference>
<feature type="transmembrane region" description="Helical" evidence="7">
    <location>
        <begin position="291"/>
        <end position="311"/>
    </location>
</feature>
<evidence type="ECO:0000256" key="1">
    <source>
        <dbReference type="ARBA" id="ARBA00004651"/>
    </source>
</evidence>
<evidence type="ECO:0000256" key="3">
    <source>
        <dbReference type="ARBA" id="ARBA00022475"/>
    </source>
</evidence>
<proteinExistence type="inferred from homology"/>
<protein>
    <submittedName>
        <fullName evidence="10">Chromate transport protein ChrA</fullName>
    </submittedName>
</protein>
<keyword evidence="4 7" id="KW-0812">Transmembrane</keyword>
<keyword evidence="6 7" id="KW-0472">Membrane</keyword>
<evidence type="ECO:0000256" key="5">
    <source>
        <dbReference type="ARBA" id="ARBA00022989"/>
    </source>
</evidence>
<comment type="subcellular location">
    <subcellularLocation>
        <location evidence="1">Cell membrane</location>
        <topology evidence="1">Multi-pass membrane protein</topology>
    </subcellularLocation>
</comment>
<accession>A0A1W1DVX3</accession>
<evidence type="ECO:0000256" key="4">
    <source>
        <dbReference type="ARBA" id="ARBA00022692"/>
    </source>
</evidence>
<gene>
    <name evidence="8" type="ORF">MNB_SUP05-11-173</name>
    <name evidence="9" type="ORF">MNB_SUP05-12-395</name>
    <name evidence="10" type="ORF">MNB_SUP05-7-625</name>
</gene>
<dbReference type="Pfam" id="PF02417">
    <property type="entry name" value="Chromate_transp"/>
    <property type="match status" value="2"/>
</dbReference>
<dbReference type="PIRSF" id="PIRSF004810">
    <property type="entry name" value="ChrA"/>
    <property type="match status" value="1"/>
</dbReference>
<evidence type="ECO:0000256" key="6">
    <source>
        <dbReference type="ARBA" id="ARBA00023136"/>
    </source>
</evidence>
<dbReference type="InterPro" id="IPR003370">
    <property type="entry name" value="Chromate_transpt"/>
</dbReference>
<reference evidence="10" key="1">
    <citation type="submission" date="2016-10" db="EMBL/GenBank/DDBJ databases">
        <authorList>
            <person name="de Groot N.N."/>
        </authorList>
    </citation>
    <scope>NUCLEOTIDE SEQUENCE</scope>
</reference>
<feature type="transmembrane region" description="Helical" evidence="7">
    <location>
        <begin position="418"/>
        <end position="435"/>
    </location>
</feature>
<evidence type="ECO:0000313" key="9">
    <source>
        <dbReference type="EMBL" id="SFV82124.1"/>
    </source>
</evidence>
<dbReference type="EMBL" id="FPHS01000205">
    <property type="protein sequence ID" value="SFV79391.1"/>
    <property type="molecule type" value="Genomic_DNA"/>
</dbReference>
<feature type="transmembrane region" description="Helical" evidence="7">
    <location>
        <begin position="73"/>
        <end position="106"/>
    </location>
</feature>
<feature type="transmembrane region" description="Helical" evidence="7">
    <location>
        <begin position="323"/>
        <end position="350"/>
    </location>
</feature>
<dbReference type="AlphaFoldDB" id="A0A1W1DVX3"/>